<feature type="site" description="Essential for prephenate dehydratase activity" evidence="9">
    <location>
        <position position="174"/>
    </location>
</feature>
<proteinExistence type="predicted"/>
<evidence type="ECO:0000256" key="9">
    <source>
        <dbReference type="PIRSR" id="PIRSR001500-2"/>
    </source>
</evidence>
<evidence type="ECO:0000256" key="3">
    <source>
        <dbReference type="ARBA" id="ARBA00021872"/>
    </source>
</evidence>
<dbReference type="PROSITE" id="PS51671">
    <property type="entry name" value="ACT"/>
    <property type="match status" value="1"/>
</dbReference>
<evidence type="ECO:0000313" key="13">
    <source>
        <dbReference type="EMBL" id="SIR79095.1"/>
    </source>
</evidence>
<dbReference type="EMBL" id="FTNI01000015">
    <property type="protein sequence ID" value="SIR79095.1"/>
    <property type="molecule type" value="Genomic_DNA"/>
</dbReference>
<dbReference type="PIRSF" id="PIRSF001500">
    <property type="entry name" value="Chor_mut_pdt_Ppr"/>
    <property type="match status" value="1"/>
</dbReference>
<dbReference type="InterPro" id="IPR002912">
    <property type="entry name" value="ACT_dom"/>
</dbReference>
<protein>
    <recommendedName>
        <fullName evidence="3 10">Prephenate dehydratase</fullName>
        <shortName evidence="10">PDT</shortName>
        <ecNumber evidence="2 10">4.2.1.51</ecNumber>
    </recommendedName>
</protein>
<dbReference type="InterPro" id="IPR045865">
    <property type="entry name" value="ACT-like_dom_sf"/>
</dbReference>
<name>A0A1N7DTS4_9ACTN</name>
<dbReference type="InterPro" id="IPR001086">
    <property type="entry name" value="Preph_deHydtase"/>
</dbReference>
<dbReference type="Gene3D" id="3.30.70.260">
    <property type="match status" value="1"/>
</dbReference>
<keyword evidence="7 10" id="KW-0456">Lyase</keyword>
<dbReference type="RefSeq" id="WP_076437253.1">
    <property type="nucleotide sequence ID" value="NZ_CP192071.1"/>
</dbReference>
<dbReference type="GO" id="GO:0005737">
    <property type="term" value="C:cytoplasm"/>
    <property type="evidence" value="ECO:0007669"/>
    <property type="project" value="TreeGrafter"/>
</dbReference>
<dbReference type="GO" id="GO:0009094">
    <property type="term" value="P:L-phenylalanine biosynthetic process"/>
    <property type="evidence" value="ECO:0007669"/>
    <property type="project" value="UniProtKB-UniPathway"/>
</dbReference>
<dbReference type="SUPFAM" id="SSF55021">
    <property type="entry name" value="ACT-like"/>
    <property type="match status" value="1"/>
</dbReference>
<dbReference type="SUPFAM" id="SSF53850">
    <property type="entry name" value="Periplasmic binding protein-like II"/>
    <property type="match status" value="1"/>
</dbReference>
<dbReference type="PANTHER" id="PTHR21022:SF19">
    <property type="entry name" value="PREPHENATE DEHYDRATASE-RELATED"/>
    <property type="match status" value="1"/>
</dbReference>
<accession>A0A1N7DTS4</accession>
<dbReference type="InterPro" id="IPR008242">
    <property type="entry name" value="Chor_mutase/pphenate_deHydtase"/>
</dbReference>
<evidence type="ECO:0000256" key="5">
    <source>
        <dbReference type="ARBA" id="ARBA00023141"/>
    </source>
</evidence>
<evidence type="ECO:0000256" key="7">
    <source>
        <dbReference type="ARBA" id="ARBA00023239"/>
    </source>
</evidence>
<evidence type="ECO:0000259" key="12">
    <source>
        <dbReference type="PROSITE" id="PS51671"/>
    </source>
</evidence>
<sequence length="306" mass="32690">MSKLAYLGPQGTFCEAALRLLEPDAERLPCANVGAALDAARDGEADGAVVPLENSVEGAITQTLDELAGGRPLHITGEWLLPVEFSLLVRPGTELAQIKRVITHPAAHTQCRGFIEREMPGAVVIAASSTAAAAQEVSSPESPYDAAISPAIAGEYYGLDEIASDIGDRSDTVTRFIRVNRPGQLPAPTGADRTSLVAFLRDDHPGALLEMLSEFAVRGVNLTRIESRPTGDGIGRYFFHFDFEGHIADARVGEAVSGLHRLCDDLRFLGSYPRADRVPTQIKEGTADTDFAEAAEWLGKIRAGLA</sequence>
<dbReference type="PROSITE" id="PS00857">
    <property type="entry name" value="PREPHENATE_DEHYDR_1"/>
    <property type="match status" value="1"/>
</dbReference>
<dbReference type="NCBIfam" id="NF008865">
    <property type="entry name" value="PRK11898.1"/>
    <property type="match status" value="1"/>
</dbReference>
<evidence type="ECO:0000256" key="1">
    <source>
        <dbReference type="ARBA" id="ARBA00004741"/>
    </source>
</evidence>
<dbReference type="PROSITE" id="PS51171">
    <property type="entry name" value="PREPHENATE_DEHYDR_3"/>
    <property type="match status" value="1"/>
</dbReference>
<evidence type="ECO:0000256" key="10">
    <source>
        <dbReference type="RuleBase" id="RU361254"/>
    </source>
</evidence>
<evidence type="ECO:0000256" key="4">
    <source>
        <dbReference type="ARBA" id="ARBA00022605"/>
    </source>
</evidence>
<dbReference type="PANTHER" id="PTHR21022">
    <property type="entry name" value="PREPHENATE DEHYDRATASE P PROTEIN"/>
    <property type="match status" value="1"/>
</dbReference>
<organism evidence="13 14">
    <name type="scientific">Microbispora rosea</name>
    <dbReference type="NCBI Taxonomy" id="58117"/>
    <lineage>
        <taxon>Bacteria</taxon>
        <taxon>Bacillati</taxon>
        <taxon>Actinomycetota</taxon>
        <taxon>Actinomycetes</taxon>
        <taxon>Streptosporangiales</taxon>
        <taxon>Streptosporangiaceae</taxon>
        <taxon>Microbispora</taxon>
    </lineage>
</organism>
<dbReference type="CDD" id="cd13632">
    <property type="entry name" value="PBP2_Aa-PDT_like"/>
    <property type="match status" value="1"/>
</dbReference>
<keyword evidence="6 10" id="KW-0584">Phenylalanine biosynthesis</keyword>
<dbReference type="Gene3D" id="3.40.190.10">
    <property type="entry name" value="Periplasmic binding protein-like II"/>
    <property type="match status" value="2"/>
</dbReference>
<dbReference type="UniPathway" id="UPA00121">
    <property type="reaction ID" value="UER00345"/>
</dbReference>
<dbReference type="Pfam" id="PF01842">
    <property type="entry name" value="ACT"/>
    <property type="match status" value="1"/>
</dbReference>
<dbReference type="FunFam" id="3.30.70.260:FF:000012">
    <property type="entry name" value="Prephenate dehydratase"/>
    <property type="match status" value="1"/>
</dbReference>
<dbReference type="OrthoDB" id="9802281at2"/>
<keyword evidence="4 10" id="KW-0028">Amino-acid biosynthesis</keyword>
<feature type="domain" description="ACT" evidence="12">
    <location>
        <begin position="196"/>
        <end position="273"/>
    </location>
</feature>
<comment type="pathway">
    <text evidence="1 10">Amino-acid biosynthesis; L-phenylalanine biosynthesis; phenylpyruvate from prephenate: step 1/1.</text>
</comment>
<gene>
    <name evidence="10" type="primary">pheA</name>
    <name evidence="13" type="ORF">SAMN05421833_115165</name>
</gene>
<dbReference type="GO" id="GO:0004664">
    <property type="term" value="F:prephenate dehydratase activity"/>
    <property type="evidence" value="ECO:0007669"/>
    <property type="project" value="UniProtKB-UniRule"/>
</dbReference>
<dbReference type="Pfam" id="PF00800">
    <property type="entry name" value="PDT"/>
    <property type="match status" value="1"/>
</dbReference>
<feature type="domain" description="Prephenate dehydratase" evidence="11">
    <location>
        <begin position="3"/>
        <end position="181"/>
    </location>
</feature>
<dbReference type="EC" id="4.2.1.51" evidence="2 10"/>
<dbReference type="FunFam" id="3.40.190.10:FF:000064">
    <property type="entry name" value="Prephenate dehydratase"/>
    <property type="match status" value="1"/>
</dbReference>
<evidence type="ECO:0000256" key="8">
    <source>
        <dbReference type="ARBA" id="ARBA00047848"/>
    </source>
</evidence>
<dbReference type="CDD" id="cd04905">
    <property type="entry name" value="ACT_CM-PDT"/>
    <property type="match status" value="1"/>
</dbReference>
<evidence type="ECO:0000259" key="11">
    <source>
        <dbReference type="PROSITE" id="PS51171"/>
    </source>
</evidence>
<dbReference type="AlphaFoldDB" id="A0A1N7DTS4"/>
<evidence type="ECO:0000256" key="6">
    <source>
        <dbReference type="ARBA" id="ARBA00023222"/>
    </source>
</evidence>
<evidence type="ECO:0000256" key="2">
    <source>
        <dbReference type="ARBA" id="ARBA00013147"/>
    </source>
</evidence>
<dbReference type="InterPro" id="IPR018528">
    <property type="entry name" value="Preph_deHydtase_CS"/>
</dbReference>
<reference evidence="14" key="1">
    <citation type="submission" date="2017-01" db="EMBL/GenBank/DDBJ databases">
        <authorList>
            <person name="Varghese N."/>
            <person name="Submissions S."/>
        </authorList>
    </citation>
    <scope>NUCLEOTIDE SEQUENCE [LARGE SCALE GENOMIC DNA]</scope>
    <source>
        <strain evidence="14">ATCC 12950</strain>
    </source>
</reference>
<comment type="catalytic activity">
    <reaction evidence="8 10">
        <text>prephenate + H(+) = 3-phenylpyruvate + CO2 + H2O</text>
        <dbReference type="Rhea" id="RHEA:21648"/>
        <dbReference type="ChEBI" id="CHEBI:15377"/>
        <dbReference type="ChEBI" id="CHEBI:15378"/>
        <dbReference type="ChEBI" id="CHEBI:16526"/>
        <dbReference type="ChEBI" id="CHEBI:18005"/>
        <dbReference type="ChEBI" id="CHEBI:29934"/>
        <dbReference type="EC" id="4.2.1.51"/>
    </reaction>
</comment>
<keyword evidence="14" id="KW-1185">Reference proteome</keyword>
<keyword evidence="5 10" id="KW-0057">Aromatic amino acid biosynthesis</keyword>
<dbReference type="PROSITE" id="PS00858">
    <property type="entry name" value="PREPHENATE_DEHYDR_2"/>
    <property type="match status" value="1"/>
</dbReference>
<evidence type="ECO:0000313" key="14">
    <source>
        <dbReference type="Proteomes" id="UP000186096"/>
    </source>
</evidence>
<dbReference type="Proteomes" id="UP000186096">
    <property type="component" value="Unassembled WGS sequence"/>
</dbReference>
<dbReference type="STRING" id="58117.SAMN05421833_115165"/>